<feature type="transmembrane region" description="Helical" evidence="8">
    <location>
        <begin position="292"/>
        <end position="312"/>
    </location>
</feature>
<evidence type="ECO:0000256" key="5">
    <source>
        <dbReference type="ARBA" id="ARBA00022692"/>
    </source>
</evidence>
<evidence type="ECO:0000256" key="7">
    <source>
        <dbReference type="ARBA" id="ARBA00023136"/>
    </source>
</evidence>
<feature type="transmembrane region" description="Helical" evidence="8">
    <location>
        <begin position="66"/>
        <end position="90"/>
    </location>
</feature>
<dbReference type="EMBL" id="FKBS01000014">
    <property type="protein sequence ID" value="SAI21058.1"/>
    <property type="molecule type" value="Genomic_DNA"/>
</dbReference>
<evidence type="ECO:0000256" key="2">
    <source>
        <dbReference type="ARBA" id="ARBA00010145"/>
    </source>
</evidence>
<gene>
    <name evidence="9" type="ORF">SAMEA1982600_01692</name>
</gene>
<keyword evidence="4" id="KW-1003">Cell membrane</keyword>
<sequence>MPAAATLPQAIFPVFALLAAGYVVKRLGWMKPAYAEGMNRFVYYLAFPVLLFTVIARTPYTEIFKAAFLGAWAVSVIAGYFLAGAASLLWQRDGLAAMGMRGFNSACGNTSMVGIPLCIAAFGKEAALLAVLATIANAVIGVSMTVMLIESSRQAGASRAKMAGRIAWSLAQNPLMISFVLGFACAAWYGPLPPAVANLADMLGAAAIPCSLVATGLFFAGHTDRIAYSQASVFTVFKLIAQPLLGWAIARYLFGIDGQLLAILVVLSAMPLASTCFVIAQRFDVLAEETSSMMIISTVASLVTLSLLLGWLGI</sequence>
<dbReference type="Pfam" id="PF03547">
    <property type="entry name" value="Mem_trans"/>
    <property type="match status" value="1"/>
</dbReference>
<comment type="subcellular location">
    <subcellularLocation>
        <location evidence="1">Cell membrane</location>
        <topology evidence="1">Multi-pass membrane protein</topology>
    </subcellularLocation>
</comment>
<evidence type="ECO:0000256" key="4">
    <source>
        <dbReference type="ARBA" id="ARBA00022475"/>
    </source>
</evidence>
<dbReference type="PANTHER" id="PTHR36838:SF3">
    <property type="entry name" value="TRANSPORTER AUXIN EFFLUX CARRIER EC FAMILY"/>
    <property type="match status" value="1"/>
</dbReference>
<dbReference type="Gene3D" id="1.20.1530.20">
    <property type="match status" value="1"/>
</dbReference>
<dbReference type="AlphaFoldDB" id="A0A157NIM6"/>
<feature type="transmembrane region" description="Helical" evidence="8">
    <location>
        <begin position="260"/>
        <end position="280"/>
    </location>
</feature>
<name>A0A157NIM6_9BORD</name>
<evidence type="ECO:0000313" key="9">
    <source>
        <dbReference type="EMBL" id="SAI21058.1"/>
    </source>
</evidence>
<dbReference type="GO" id="GO:0005886">
    <property type="term" value="C:plasma membrane"/>
    <property type="evidence" value="ECO:0007669"/>
    <property type="project" value="UniProtKB-SubCell"/>
</dbReference>
<accession>A0A157NIM6</accession>
<reference evidence="9 10" key="1">
    <citation type="submission" date="2016-03" db="EMBL/GenBank/DDBJ databases">
        <authorList>
            <consortium name="Pathogen Informatics"/>
        </authorList>
    </citation>
    <scope>NUCLEOTIDE SEQUENCE [LARGE SCALE GENOMIC DNA]</scope>
    <source>
        <strain evidence="9 10">NCTC13364</strain>
    </source>
</reference>
<keyword evidence="3" id="KW-0813">Transport</keyword>
<keyword evidence="6 8" id="KW-1133">Transmembrane helix</keyword>
<dbReference type="GO" id="GO:0055085">
    <property type="term" value="P:transmembrane transport"/>
    <property type="evidence" value="ECO:0007669"/>
    <property type="project" value="InterPro"/>
</dbReference>
<dbReference type="OrthoDB" id="3435874at2"/>
<proteinExistence type="inferred from homology"/>
<evidence type="ECO:0000313" key="10">
    <source>
        <dbReference type="Proteomes" id="UP000077037"/>
    </source>
</evidence>
<feature type="transmembrane region" description="Helical" evidence="8">
    <location>
        <begin position="102"/>
        <end position="122"/>
    </location>
</feature>
<feature type="transmembrane region" description="Helical" evidence="8">
    <location>
        <begin position="202"/>
        <end position="221"/>
    </location>
</feature>
<feature type="transmembrane region" description="Helical" evidence="8">
    <location>
        <begin position="6"/>
        <end position="29"/>
    </location>
</feature>
<dbReference type="RefSeq" id="WP_066410573.1">
    <property type="nucleotide sequence ID" value="NZ_FKBS01000014.1"/>
</dbReference>
<protein>
    <submittedName>
        <fullName evidence="9">Transporter</fullName>
    </submittedName>
</protein>
<evidence type="ECO:0000256" key="1">
    <source>
        <dbReference type="ARBA" id="ARBA00004651"/>
    </source>
</evidence>
<feature type="transmembrane region" description="Helical" evidence="8">
    <location>
        <begin position="128"/>
        <end position="149"/>
    </location>
</feature>
<feature type="transmembrane region" description="Helical" evidence="8">
    <location>
        <begin position="170"/>
        <end position="190"/>
    </location>
</feature>
<evidence type="ECO:0000256" key="8">
    <source>
        <dbReference type="SAM" id="Phobius"/>
    </source>
</evidence>
<dbReference type="InterPro" id="IPR038770">
    <property type="entry name" value="Na+/solute_symporter_sf"/>
</dbReference>
<evidence type="ECO:0000256" key="3">
    <source>
        <dbReference type="ARBA" id="ARBA00022448"/>
    </source>
</evidence>
<feature type="transmembrane region" description="Helical" evidence="8">
    <location>
        <begin position="41"/>
        <end position="60"/>
    </location>
</feature>
<comment type="similarity">
    <text evidence="2">Belongs to the auxin efflux carrier (TC 2.A.69) family.</text>
</comment>
<dbReference type="PANTHER" id="PTHR36838">
    <property type="entry name" value="AUXIN EFFLUX CARRIER FAMILY PROTEIN"/>
    <property type="match status" value="1"/>
</dbReference>
<evidence type="ECO:0000256" key="6">
    <source>
        <dbReference type="ARBA" id="ARBA00022989"/>
    </source>
</evidence>
<dbReference type="Proteomes" id="UP000077037">
    <property type="component" value="Unassembled WGS sequence"/>
</dbReference>
<dbReference type="InterPro" id="IPR004776">
    <property type="entry name" value="Mem_transp_PIN-like"/>
</dbReference>
<organism evidence="9 10">
    <name type="scientific">Bordetella ansorpii</name>
    <dbReference type="NCBI Taxonomy" id="288768"/>
    <lineage>
        <taxon>Bacteria</taxon>
        <taxon>Pseudomonadati</taxon>
        <taxon>Pseudomonadota</taxon>
        <taxon>Betaproteobacteria</taxon>
        <taxon>Burkholderiales</taxon>
        <taxon>Alcaligenaceae</taxon>
        <taxon>Bordetella</taxon>
    </lineage>
</organism>
<feature type="transmembrane region" description="Helical" evidence="8">
    <location>
        <begin position="233"/>
        <end position="254"/>
    </location>
</feature>
<keyword evidence="7 8" id="KW-0472">Membrane</keyword>
<keyword evidence="5 8" id="KW-0812">Transmembrane</keyword>